<protein>
    <recommendedName>
        <fullName evidence="10">X8 domain-containing protein</fullName>
    </recommendedName>
</protein>
<keyword evidence="7" id="KW-0325">Glycoprotein</keyword>
<evidence type="ECO:0000256" key="4">
    <source>
        <dbReference type="ARBA" id="ARBA00022729"/>
    </source>
</evidence>
<evidence type="ECO:0000313" key="12">
    <source>
        <dbReference type="Proteomes" id="UP000829196"/>
    </source>
</evidence>
<dbReference type="FunFam" id="1.20.58.1040:FF:000001">
    <property type="entry name" value="Glucan endo-1,3-beta-glucosidase 4"/>
    <property type="match status" value="1"/>
</dbReference>
<dbReference type="GO" id="GO:0009506">
    <property type="term" value="C:plasmodesma"/>
    <property type="evidence" value="ECO:0007669"/>
    <property type="project" value="UniProtKB-ARBA"/>
</dbReference>
<dbReference type="PANTHER" id="PTHR31044">
    <property type="entry name" value="BETA-1,3 GLUCANASE"/>
    <property type="match status" value="1"/>
</dbReference>
<keyword evidence="2" id="KW-1003">Cell membrane</keyword>
<proteinExistence type="predicted"/>
<evidence type="ECO:0000313" key="11">
    <source>
        <dbReference type="EMBL" id="KAI0527240.1"/>
    </source>
</evidence>
<dbReference type="Pfam" id="PF07983">
    <property type="entry name" value="X8"/>
    <property type="match status" value="1"/>
</dbReference>
<keyword evidence="3" id="KW-0449">Lipoprotein</keyword>
<organism evidence="11 12">
    <name type="scientific">Dendrobium nobile</name>
    <name type="common">Orchid</name>
    <dbReference type="NCBI Taxonomy" id="94219"/>
    <lineage>
        <taxon>Eukaryota</taxon>
        <taxon>Viridiplantae</taxon>
        <taxon>Streptophyta</taxon>
        <taxon>Embryophyta</taxon>
        <taxon>Tracheophyta</taxon>
        <taxon>Spermatophyta</taxon>
        <taxon>Magnoliopsida</taxon>
        <taxon>Liliopsida</taxon>
        <taxon>Asparagales</taxon>
        <taxon>Orchidaceae</taxon>
        <taxon>Epidendroideae</taxon>
        <taxon>Malaxideae</taxon>
        <taxon>Dendrobiinae</taxon>
        <taxon>Dendrobium</taxon>
    </lineage>
</organism>
<comment type="caution">
    <text evidence="11">The sequence shown here is derived from an EMBL/GenBank/DDBJ whole genome shotgun (WGS) entry which is preliminary data.</text>
</comment>
<feature type="chain" id="PRO_5035804407" description="X8 domain-containing protein" evidence="9">
    <location>
        <begin position="21"/>
        <end position="222"/>
    </location>
</feature>
<dbReference type="InterPro" id="IPR044788">
    <property type="entry name" value="X8_dom_prot"/>
</dbReference>
<evidence type="ECO:0000256" key="5">
    <source>
        <dbReference type="ARBA" id="ARBA00023136"/>
    </source>
</evidence>
<reference evidence="11" key="1">
    <citation type="journal article" date="2022" name="Front. Genet.">
        <title>Chromosome-Scale Assembly of the Dendrobium nobile Genome Provides Insights Into the Molecular Mechanism of the Biosynthesis of the Medicinal Active Ingredient of Dendrobium.</title>
        <authorList>
            <person name="Xu Q."/>
            <person name="Niu S.-C."/>
            <person name="Li K.-L."/>
            <person name="Zheng P.-J."/>
            <person name="Zhang X.-J."/>
            <person name="Jia Y."/>
            <person name="Liu Y."/>
            <person name="Niu Y.-X."/>
            <person name="Yu L.-H."/>
            <person name="Chen D.-F."/>
            <person name="Zhang G.-Q."/>
        </authorList>
    </citation>
    <scope>NUCLEOTIDE SEQUENCE</scope>
    <source>
        <tissue evidence="11">Leaf</tissue>
    </source>
</reference>
<dbReference type="AlphaFoldDB" id="A0A8T3C7F7"/>
<name>A0A8T3C7F7_DENNO</name>
<dbReference type="GO" id="GO:0098552">
    <property type="term" value="C:side of membrane"/>
    <property type="evidence" value="ECO:0007669"/>
    <property type="project" value="UniProtKB-KW"/>
</dbReference>
<keyword evidence="6" id="KW-1015">Disulfide bond</keyword>
<evidence type="ECO:0000256" key="8">
    <source>
        <dbReference type="SAM" id="MobiDB-lite"/>
    </source>
</evidence>
<evidence type="ECO:0000256" key="1">
    <source>
        <dbReference type="ARBA" id="ARBA00004609"/>
    </source>
</evidence>
<keyword evidence="4 9" id="KW-0732">Signal</keyword>
<feature type="signal peptide" evidence="9">
    <location>
        <begin position="1"/>
        <end position="20"/>
    </location>
</feature>
<keyword evidence="3" id="KW-0336">GPI-anchor</keyword>
<evidence type="ECO:0000259" key="10">
    <source>
        <dbReference type="SMART" id="SM00768"/>
    </source>
</evidence>
<sequence>MEVLLVYLLFMMAMARDSDGAWCVCKTELSDSALQKTLDYACGAGADCAPINQNGACYNPNTVKAHCSYAANSYYQRKGQAPQACDFAGTATLTAQDPSASGCTFPASPSAAGTGTSNNNGSNTGTGIGMNPGTGTGTGVGTGTGTATGTGTGIGTLPSPPTTTNPGSVTPTIMTPTSSGVGGVIGPSGNTFSTDNSNGDYIKKGSGFLLLPILSSLVILGA</sequence>
<evidence type="ECO:0000256" key="9">
    <source>
        <dbReference type="SAM" id="SignalP"/>
    </source>
</evidence>
<dbReference type="SMART" id="SM00768">
    <property type="entry name" value="X8"/>
    <property type="match status" value="1"/>
</dbReference>
<dbReference type="OrthoDB" id="1930814at2759"/>
<feature type="compositionally biased region" description="Low complexity" evidence="8">
    <location>
        <begin position="113"/>
        <end position="123"/>
    </location>
</feature>
<feature type="region of interest" description="Disordered" evidence="8">
    <location>
        <begin position="104"/>
        <end position="164"/>
    </location>
</feature>
<gene>
    <name evidence="11" type="ORF">KFK09_002839</name>
</gene>
<dbReference type="SMR" id="A0A8T3C7F7"/>
<comment type="subcellular location">
    <subcellularLocation>
        <location evidence="1">Cell membrane</location>
        <topology evidence="1">Lipid-anchor</topology>
        <topology evidence="1">GPI-anchor</topology>
    </subcellularLocation>
</comment>
<dbReference type="Proteomes" id="UP000829196">
    <property type="component" value="Unassembled WGS sequence"/>
</dbReference>
<dbReference type="GO" id="GO:0005886">
    <property type="term" value="C:plasma membrane"/>
    <property type="evidence" value="ECO:0007669"/>
    <property type="project" value="UniProtKB-SubCell"/>
</dbReference>
<dbReference type="EMBL" id="JAGYWB010000003">
    <property type="protein sequence ID" value="KAI0527240.1"/>
    <property type="molecule type" value="Genomic_DNA"/>
</dbReference>
<dbReference type="Gene3D" id="1.20.58.1040">
    <property type="match status" value="1"/>
</dbReference>
<evidence type="ECO:0000256" key="6">
    <source>
        <dbReference type="ARBA" id="ARBA00023157"/>
    </source>
</evidence>
<evidence type="ECO:0000256" key="2">
    <source>
        <dbReference type="ARBA" id="ARBA00022475"/>
    </source>
</evidence>
<dbReference type="InterPro" id="IPR012946">
    <property type="entry name" value="X8"/>
</dbReference>
<evidence type="ECO:0000256" key="7">
    <source>
        <dbReference type="ARBA" id="ARBA00023180"/>
    </source>
</evidence>
<accession>A0A8T3C7F7</accession>
<keyword evidence="12" id="KW-1185">Reference proteome</keyword>
<feature type="compositionally biased region" description="Gly residues" evidence="8">
    <location>
        <begin position="124"/>
        <end position="154"/>
    </location>
</feature>
<feature type="domain" description="X8" evidence="10">
    <location>
        <begin position="21"/>
        <end position="105"/>
    </location>
</feature>
<evidence type="ECO:0000256" key="3">
    <source>
        <dbReference type="ARBA" id="ARBA00022622"/>
    </source>
</evidence>
<keyword evidence="5" id="KW-0472">Membrane</keyword>
<dbReference type="PANTHER" id="PTHR31044:SF25">
    <property type="entry name" value="PLASMODESMATA CALLOSE-BINDING PROTEIN 3"/>
    <property type="match status" value="1"/>
</dbReference>